<dbReference type="AlphaFoldDB" id="A0A8J5WRF9"/>
<feature type="compositionally biased region" description="Low complexity" evidence="1">
    <location>
        <begin position="180"/>
        <end position="194"/>
    </location>
</feature>
<feature type="compositionally biased region" description="Basic and acidic residues" evidence="1">
    <location>
        <begin position="76"/>
        <end position="88"/>
    </location>
</feature>
<evidence type="ECO:0000313" key="3">
    <source>
        <dbReference type="EMBL" id="KAG8095955.1"/>
    </source>
</evidence>
<protein>
    <recommendedName>
        <fullName evidence="2">SEC63 domain-containing protein</fullName>
    </recommendedName>
</protein>
<keyword evidence="4" id="KW-1185">Reference proteome</keyword>
<evidence type="ECO:0000259" key="2">
    <source>
        <dbReference type="Pfam" id="PF02889"/>
    </source>
</evidence>
<sequence length="280" mass="28769">MELLDNRIHGGRGKGNSKVVGRTTPEAALGLSNMLGQRISGRSLALPSSGGDGLGGGEGGGKCSVGGNHISGAEGGGDRRGGGVDGHGEAQGQSTDGFCQTRARSGCGGGCHRRRRGGEGGTRNGGVEPNHQGRRHGTRKEGALAAANPPKGEEKALAVVSSPHVAEPSGSATGKREEGAPVAASSPPAAEPSGGAAGKREEATGAVKAKQEAWWLILGNVTSSELYGLKRIYFVDRVVNTRMELPQMFNIQETKLILVSDCYLGFDQEYSLGHHRAKGV</sequence>
<feature type="region of interest" description="Disordered" evidence="1">
    <location>
        <begin position="42"/>
        <end position="204"/>
    </location>
</feature>
<dbReference type="Proteomes" id="UP000729402">
    <property type="component" value="Unassembled WGS sequence"/>
</dbReference>
<feature type="region of interest" description="Disordered" evidence="1">
    <location>
        <begin position="1"/>
        <end position="22"/>
    </location>
</feature>
<reference evidence="3" key="2">
    <citation type="submission" date="2021-02" db="EMBL/GenBank/DDBJ databases">
        <authorList>
            <person name="Kimball J.A."/>
            <person name="Haas M.W."/>
            <person name="Macchietto M."/>
            <person name="Kono T."/>
            <person name="Duquette J."/>
            <person name="Shao M."/>
        </authorList>
    </citation>
    <scope>NUCLEOTIDE SEQUENCE</scope>
    <source>
        <tissue evidence="3">Fresh leaf tissue</tissue>
    </source>
</reference>
<gene>
    <name evidence="3" type="ORF">GUJ93_ZPchr0013g34060</name>
</gene>
<feature type="compositionally biased region" description="Gly residues" evidence="1">
    <location>
        <begin position="50"/>
        <end position="64"/>
    </location>
</feature>
<dbReference type="EMBL" id="JAAALK010000079">
    <property type="protein sequence ID" value="KAG8095955.1"/>
    <property type="molecule type" value="Genomic_DNA"/>
</dbReference>
<name>A0A8J5WRF9_ZIZPA</name>
<dbReference type="OrthoDB" id="768598at2759"/>
<evidence type="ECO:0000256" key="1">
    <source>
        <dbReference type="SAM" id="MobiDB-lite"/>
    </source>
</evidence>
<proteinExistence type="predicted"/>
<accession>A0A8J5WRF9</accession>
<feature type="domain" description="SEC63" evidence="2">
    <location>
        <begin position="207"/>
        <end position="272"/>
    </location>
</feature>
<evidence type="ECO:0000313" key="4">
    <source>
        <dbReference type="Proteomes" id="UP000729402"/>
    </source>
</evidence>
<dbReference type="Pfam" id="PF02889">
    <property type="entry name" value="Sec63"/>
    <property type="match status" value="1"/>
</dbReference>
<dbReference type="InterPro" id="IPR004179">
    <property type="entry name" value="Sec63-dom"/>
</dbReference>
<reference evidence="3" key="1">
    <citation type="journal article" date="2021" name="bioRxiv">
        <title>Whole Genome Assembly and Annotation of Northern Wild Rice, Zizania palustris L., Supports a Whole Genome Duplication in the Zizania Genus.</title>
        <authorList>
            <person name="Haas M."/>
            <person name="Kono T."/>
            <person name="Macchietto M."/>
            <person name="Millas R."/>
            <person name="McGilp L."/>
            <person name="Shao M."/>
            <person name="Duquette J."/>
            <person name="Hirsch C.N."/>
            <person name="Kimball J."/>
        </authorList>
    </citation>
    <scope>NUCLEOTIDE SEQUENCE</scope>
    <source>
        <tissue evidence="3">Fresh leaf tissue</tissue>
    </source>
</reference>
<organism evidence="3 4">
    <name type="scientific">Zizania palustris</name>
    <name type="common">Northern wild rice</name>
    <dbReference type="NCBI Taxonomy" id="103762"/>
    <lineage>
        <taxon>Eukaryota</taxon>
        <taxon>Viridiplantae</taxon>
        <taxon>Streptophyta</taxon>
        <taxon>Embryophyta</taxon>
        <taxon>Tracheophyta</taxon>
        <taxon>Spermatophyta</taxon>
        <taxon>Magnoliopsida</taxon>
        <taxon>Liliopsida</taxon>
        <taxon>Poales</taxon>
        <taxon>Poaceae</taxon>
        <taxon>BOP clade</taxon>
        <taxon>Oryzoideae</taxon>
        <taxon>Oryzeae</taxon>
        <taxon>Zizaniinae</taxon>
        <taxon>Zizania</taxon>
    </lineage>
</organism>
<comment type="caution">
    <text evidence="3">The sequence shown here is derived from an EMBL/GenBank/DDBJ whole genome shotgun (WGS) entry which is preliminary data.</text>
</comment>